<dbReference type="OrthoDB" id="9805828at2"/>
<gene>
    <name evidence="9" type="ORF">F0U83_00145</name>
</gene>
<dbReference type="Proteomes" id="UP000324760">
    <property type="component" value="Chromosome"/>
</dbReference>
<evidence type="ECO:0000313" key="10">
    <source>
        <dbReference type="Proteomes" id="UP000324760"/>
    </source>
</evidence>
<reference evidence="9 10" key="1">
    <citation type="journal article" date="2019" name="Biochem. Eng. J.">
        <title>Metabolic engineering of the marine bacteria Neptunomonas concharum for the production of acetoin and meso-2,3-butanediol from acetate.</title>
        <authorList>
            <person name="Li W."/>
            <person name="Pu N."/>
            <person name="Liu C.-X."/>
            <person name="Yuan Q.-P."/>
            <person name="Li Z.-J."/>
        </authorList>
    </citation>
    <scope>NUCLEOTIDE SEQUENCE [LARGE SCALE GENOMIC DNA]</scope>
    <source>
        <strain evidence="9 10">JCM17730</strain>
    </source>
</reference>
<feature type="domain" description="Cytochrome c" evidence="8">
    <location>
        <begin position="26"/>
        <end position="126"/>
    </location>
</feature>
<keyword evidence="10" id="KW-1185">Reference proteome</keyword>
<evidence type="ECO:0000256" key="6">
    <source>
        <dbReference type="PROSITE-ProRule" id="PRU00433"/>
    </source>
</evidence>
<proteinExistence type="predicted"/>
<feature type="chain" id="PRO_5024990323" evidence="7">
    <location>
        <begin position="23"/>
        <end position="126"/>
    </location>
</feature>
<dbReference type="InterPro" id="IPR009056">
    <property type="entry name" value="Cyt_c-like_dom"/>
</dbReference>
<dbReference type="Gene3D" id="1.10.760.10">
    <property type="entry name" value="Cytochrome c-like domain"/>
    <property type="match status" value="1"/>
</dbReference>
<dbReference type="GO" id="GO:0020037">
    <property type="term" value="F:heme binding"/>
    <property type="evidence" value="ECO:0007669"/>
    <property type="project" value="InterPro"/>
</dbReference>
<dbReference type="GO" id="GO:0046872">
    <property type="term" value="F:metal ion binding"/>
    <property type="evidence" value="ECO:0007669"/>
    <property type="project" value="UniProtKB-KW"/>
</dbReference>
<evidence type="ECO:0000313" key="9">
    <source>
        <dbReference type="EMBL" id="QEQ95240.1"/>
    </source>
</evidence>
<evidence type="ECO:0000256" key="7">
    <source>
        <dbReference type="SAM" id="SignalP"/>
    </source>
</evidence>
<name>A0A5P1R657_9GAMM</name>
<dbReference type="AlphaFoldDB" id="A0A5P1R657"/>
<dbReference type="Pfam" id="PF00034">
    <property type="entry name" value="Cytochrom_C"/>
    <property type="match status" value="1"/>
</dbReference>
<evidence type="ECO:0000259" key="8">
    <source>
        <dbReference type="PROSITE" id="PS51007"/>
    </source>
</evidence>
<accession>A0A5P1R657</accession>
<evidence type="ECO:0000256" key="1">
    <source>
        <dbReference type="ARBA" id="ARBA00022448"/>
    </source>
</evidence>
<evidence type="ECO:0000256" key="3">
    <source>
        <dbReference type="ARBA" id="ARBA00022723"/>
    </source>
</evidence>
<dbReference type="SUPFAM" id="SSF46626">
    <property type="entry name" value="Cytochrome c"/>
    <property type="match status" value="1"/>
</dbReference>
<dbReference type="GO" id="GO:0009055">
    <property type="term" value="F:electron transfer activity"/>
    <property type="evidence" value="ECO:0007669"/>
    <property type="project" value="InterPro"/>
</dbReference>
<dbReference type="PROSITE" id="PS51007">
    <property type="entry name" value="CYTC"/>
    <property type="match status" value="1"/>
</dbReference>
<dbReference type="EMBL" id="CP043869">
    <property type="protein sequence ID" value="QEQ95240.1"/>
    <property type="molecule type" value="Genomic_DNA"/>
</dbReference>
<protein>
    <submittedName>
        <fullName evidence="9">C-type cytochrome</fullName>
    </submittedName>
</protein>
<evidence type="ECO:0000256" key="5">
    <source>
        <dbReference type="ARBA" id="ARBA00023004"/>
    </source>
</evidence>
<dbReference type="KEGG" id="ncu:F0U83_00145"/>
<evidence type="ECO:0000256" key="4">
    <source>
        <dbReference type="ARBA" id="ARBA00022982"/>
    </source>
</evidence>
<keyword evidence="5 6" id="KW-0408">Iron</keyword>
<keyword evidence="2 6" id="KW-0349">Heme</keyword>
<feature type="signal peptide" evidence="7">
    <location>
        <begin position="1"/>
        <end position="22"/>
    </location>
</feature>
<sequence length="126" mass="13881">MKNVLRAAAVCSVLITPIAAQAEEGGMIEAGRQIFNHHCTACHTLDPSKNAFGPSLVGVVGRPAASVPRFSYSKAMQESGLTWNEENLRKWIADNEALVPETRMRHVSINDRAEQDYLISFLKSLK</sequence>
<keyword evidence="1" id="KW-0813">Transport</keyword>
<keyword evidence="4" id="KW-0249">Electron transport</keyword>
<keyword evidence="3 6" id="KW-0479">Metal-binding</keyword>
<dbReference type="InterPro" id="IPR036909">
    <property type="entry name" value="Cyt_c-like_dom_sf"/>
</dbReference>
<keyword evidence="7" id="KW-0732">Signal</keyword>
<evidence type="ECO:0000256" key="2">
    <source>
        <dbReference type="ARBA" id="ARBA00022617"/>
    </source>
</evidence>
<organism evidence="9 10">
    <name type="scientific">Neptunomonas concharum</name>
    <dbReference type="NCBI Taxonomy" id="1031538"/>
    <lineage>
        <taxon>Bacteria</taxon>
        <taxon>Pseudomonadati</taxon>
        <taxon>Pseudomonadota</taxon>
        <taxon>Gammaproteobacteria</taxon>
        <taxon>Oceanospirillales</taxon>
        <taxon>Oceanospirillaceae</taxon>
        <taxon>Neptunomonas</taxon>
    </lineage>
</organism>
<dbReference type="PRINTS" id="PR00604">
    <property type="entry name" value="CYTCHRMECIAB"/>
</dbReference>
<dbReference type="PANTHER" id="PTHR11961">
    <property type="entry name" value="CYTOCHROME C"/>
    <property type="match status" value="1"/>
</dbReference>
<dbReference type="InterPro" id="IPR002327">
    <property type="entry name" value="Cyt_c_1A/1B"/>
</dbReference>
<dbReference type="RefSeq" id="WP_138985942.1">
    <property type="nucleotide sequence ID" value="NZ_CP043869.1"/>
</dbReference>